<dbReference type="EMBL" id="KN824314">
    <property type="protein sequence ID" value="KIM25372.1"/>
    <property type="molecule type" value="Genomic_DNA"/>
</dbReference>
<dbReference type="InterPro" id="IPR040976">
    <property type="entry name" value="Pkinase_fungal"/>
</dbReference>
<proteinExistence type="predicted"/>
<dbReference type="AlphaFoldDB" id="A0A0C2X7Y2"/>
<protein>
    <recommendedName>
        <fullName evidence="2">Fungal-type protein kinase domain-containing protein</fullName>
    </recommendedName>
</protein>
<reference evidence="3 4" key="1">
    <citation type="submission" date="2014-04" db="EMBL/GenBank/DDBJ databases">
        <authorList>
            <consortium name="DOE Joint Genome Institute"/>
            <person name="Kuo A."/>
            <person name="Zuccaro A."/>
            <person name="Kohler A."/>
            <person name="Nagy L.G."/>
            <person name="Floudas D."/>
            <person name="Copeland A."/>
            <person name="Barry K.W."/>
            <person name="Cichocki N."/>
            <person name="Veneault-Fourrey C."/>
            <person name="LaButti K."/>
            <person name="Lindquist E.A."/>
            <person name="Lipzen A."/>
            <person name="Lundell T."/>
            <person name="Morin E."/>
            <person name="Murat C."/>
            <person name="Sun H."/>
            <person name="Tunlid A."/>
            <person name="Henrissat B."/>
            <person name="Grigoriev I.V."/>
            <person name="Hibbett D.S."/>
            <person name="Martin F."/>
            <person name="Nordberg H.P."/>
            <person name="Cantor M.N."/>
            <person name="Hua S.X."/>
        </authorList>
    </citation>
    <scope>NUCLEOTIDE SEQUENCE [LARGE SCALE GENOMIC DNA]</scope>
    <source>
        <strain evidence="3 4">MAFF 305830</strain>
    </source>
</reference>
<evidence type="ECO:0000313" key="4">
    <source>
        <dbReference type="Proteomes" id="UP000054097"/>
    </source>
</evidence>
<dbReference type="Pfam" id="PF17667">
    <property type="entry name" value="Pkinase_fungal"/>
    <property type="match status" value="1"/>
</dbReference>
<name>A0A0C2X7Y2_SERVB</name>
<gene>
    <name evidence="3" type="ORF">M408DRAFT_10411</name>
</gene>
<feature type="compositionally biased region" description="Basic and acidic residues" evidence="1">
    <location>
        <begin position="1"/>
        <end position="10"/>
    </location>
</feature>
<feature type="domain" description="Fungal-type protein kinase" evidence="2">
    <location>
        <begin position="137"/>
        <end position="202"/>
    </location>
</feature>
<keyword evidence="4" id="KW-1185">Reference proteome</keyword>
<dbReference type="OrthoDB" id="2747778at2759"/>
<dbReference type="Proteomes" id="UP000054097">
    <property type="component" value="Unassembled WGS sequence"/>
</dbReference>
<dbReference type="HOGENOM" id="CLU_1295104_0_0_1"/>
<evidence type="ECO:0000259" key="2">
    <source>
        <dbReference type="Pfam" id="PF17667"/>
    </source>
</evidence>
<evidence type="ECO:0000256" key="1">
    <source>
        <dbReference type="SAM" id="MobiDB-lite"/>
    </source>
</evidence>
<reference evidence="4" key="2">
    <citation type="submission" date="2015-01" db="EMBL/GenBank/DDBJ databases">
        <title>Evolutionary Origins and Diversification of the Mycorrhizal Mutualists.</title>
        <authorList>
            <consortium name="DOE Joint Genome Institute"/>
            <consortium name="Mycorrhizal Genomics Consortium"/>
            <person name="Kohler A."/>
            <person name="Kuo A."/>
            <person name="Nagy L.G."/>
            <person name="Floudas D."/>
            <person name="Copeland A."/>
            <person name="Barry K.W."/>
            <person name="Cichocki N."/>
            <person name="Veneault-Fourrey C."/>
            <person name="LaButti K."/>
            <person name="Lindquist E.A."/>
            <person name="Lipzen A."/>
            <person name="Lundell T."/>
            <person name="Morin E."/>
            <person name="Murat C."/>
            <person name="Riley R."/>
            <person name="Ohm R."/>
            <person name="Sun H."/>
            <person name="Tunlid A."/>
            <person name="Henrissat B."/>
            <person name="Grigoriev I.V."/>
            <person name="Hibbett D.S."/>
            <person name="Martin F."/>
        </authorList>
    </citation>
    <scope>NUCLEOTIDE SEQUENCE [LARGE SCALE GENOMIC DNA]</scope>
    <source>
        <strain evidence="4">MAFF 305830</strain>
    </source>
</reference>
<feature type="region of interest" description="Disordered" evidence="1">
    <location>
        <begin position="1"/>
        <end position="30"/>
    </location>
</feature>
<sequence>MSTLDGENRMPYDFLDPKIPTGSSKSHNSREISHPITTRELSPVLNPSPFHLYGNKNNNSSVFEQGDYRLQSLERYPGEDIIFANGRSRSLEVGETLVIKESWPFESRSDIEWSALTACTKAFGLPEIVFKVTGSHPISSPCLTERRIPTQIAMKELGVSLEEAKSPRILMIALIHCVVGHLNLFKQGWLHQDISSGNVLLLVDPVARTPPSG</sequence>
<organism evidence="3 4">
    <name type="scientific">Serendipita vermifera MAFF 305830</name>
    <dbReference type="NCBI Taxonomy" id="933852"/>
    <lineage>
        <taxon>Eukaryota</taxon>
        <taxon>Fungi</taxon>
        <taxon>Dikarya</taxon>
        <taxon>Basidiomycota</taxon>
        <taxon>Agaricomycotina</taxon>
        <taxon>Agaricomycetes</taxon>
        <taxon>Sebacinales</taxon>
        <taxon>Serendipitaceae</taxon>
        <taxon>Serendipita</taxon>
    </lineage>
</organism>
<evidence type="ECO:0000313" key="3">
    <source>
        <dbReference type="EMBL" id="KIM25372.1"/>
    </source>
</evidence>
<accession>A0A0C2X7Y2</accession>